<keyword evidence="10" id="KW-1185">Reference proteome</keyword>
<evidence type="ECO:0000313" key="10">
    <source>
        <dbReference type="Proteomes" id="UP001521116"/>
    </source>
</evidence>
<accession>A0ABR3SI25</accession>
<dbReference type="InterPro" id="IPR039390">
    <property type="entry name" value="1_2-HQD/HQD"/>
</dbReference>
<comment type="cofactor">
    <cofactor evidence="1">
        <name>Fe(3+)</name>
        <dbReference type="ChEBI" id="CHEBI:29034"/>
    </cofactor>
</comment>
<keyword evidence="4" id="KW-0223">Dioxygenase</keyword>
<keyword evidence="3" id="KW-0479">Metal-binding</keyword>
<evidence type="ECO:0008006" key="11">
    <source>
        <dbReference type="Google" id="ProtNLM"/>
    </source>
</evidence>
<dbReference type="EMBL" id="JAJVDC020000150">
    <property type="protein sequence ID" value="KAL1621413.1"/>
    <property type="molecule type" value="Genomic_DNA"/>
</dbReference>
<evidence type="ECO:0000259" key="7">
    <source>
        <dbReference type="Pfam" id="PF00775"/>
    </source>
</evidence>
<dbReference type="CDD" id="cd03461">
    <property type="entry name" value="1_2-HQD"/>
    <property type="match status" value="1"/>
</dbReference>
<evidence type="ECO:0000256" key="6">
    <source>
        <dbReference type="ARBA" id="ARBA00023004"/>
    </source>
</evidence>
<dbReference type="InterPro" id="IPR007535">
    <property type="entry name" value="Catechol_dOase_N"/>
</dbReference>
<dbReference type="Gene3D" id="2.60.130.10">
    <property type="entry name" value="Aromatic compound dioxygenase"/>
    <property type="match status" value="1"/>
</dbReference>
<dbReference type="PANTHER" id="PTHR33711">
    <property type="entry name" value="DIOXYGENASE, PUTATIVE (AFU_ORTHOLOGUE AFUA_2G02910)-RELATED"/>
    <property type="match status" value="1"/>
</dbReference>
<dbReference type="InterPro" id="IPR050770">
    <property type="entry name" value="Intradiol_RC_Dioxygenase"/>
</dbReference>
<keyword evidence="6" id="KW-0408">Iron</keyword>
<organism evidence="9 10">
    <name type="scientific">Neofusicoccum ribis</name>
    <dbReference type="NCBI Taxonomy" id="45134"/>
    <lineage>
        <taxon>Eukaryota</taxon>
        <taxon>Fungi</taxon>
        <taxon>Dikarya</taxon>
        <taxon>Ascomycota</taxon>
        <taxon>Pezizomycotina</taxon>
        <taxon>Dothideomycetes</taxon>
        <taxon>Dothideomycetes incertae sedis</taxon>
        <taxon>Botryosphaeriales</taxon>
        <taxon>Botryosphaeriaceae</taxon>
        <taxon>Neofusicoccum</taxon>
    </lineage>
</organism>
<proteinExistence type="inferred from homology"/>
<feature type="domain" description="Intradiol ring-cleavage dioxygenases" evidence="7">
    <location>
        <begin position="135"/>
        <end position="295"/>
    </location>
</feature>
<evidence type="ECO:0000256" key="3">
    <source>
        <dbReference type="ARBA" id="ARBA00022723"/>
    </source>
</evidence>
<dbReference type="PANTHER" id="PTHR33711:SF7">
    <property type="entry name" value="INTRADIOL RING-CLEAVAGE DIOXYGENASES DOMAIN-CONTAINING PROTEIN-RELATED"/>
    <property type="match status" value="1"/>
</dbReference>
<evidence type="ECO:0000313" key="9">
    <source>
        <dbReference type="EMBL" id="KAL1621413.1"/>
    </source>
</evidence>
<evidence type="ECO:0000256" key="5">
    <source>
        <dbReference type="ARBA" id="ARBA00023002"/>
    </source>
</evidence>
<reference evidence="9 10" key="1">
    <citation type="submission" date="2024-02" db="EMBL/GenBank/DDBJ databases">
        <title>De novo assembly and annotation of 12 fungi associated with fruit tree decline syndrome in Ontario, Canada.</title>
        <authorList>
            <person name="Sulman M."/>
            <person name="Ellouze W."/>
            <person name="Ilyukhin E."/>
        </authorList>
    </citation>
    <scope>NUCLEOTIDE SEQUENCE [LARGE SCALE GENOMIC DNA]</scope>
    <source>
        <strain evidence="9 10">M1-105</strain>
    </source>
</reference>
<dbReference type="Pfam" id="PF04444">
    <property type="entry name" value="Dioxygenase_N"/>
    <property type="match status" value="1"/>
</dbReference>
<dbReference type="InterPro" id="IPR015889">
    <property type="entry name" value="Intradiol_dOase_core"/>
</dbReference>
<dbReference type="InterPro" id="IPR000627">
    <property type="entry name" value="Intradiol_dOase_C"/>
</dbReference>
<evidence type="ECO:0000256" key="2">
    <source>
        <dbReference type="ARBA" id="ARBA00007825"/>
    </source>
</evidence>
<protein>
    <recommendedName>
        <fullName evidence="11">Catechol dioxygenase</fullName>
    </recommendedName>
</protein>
<name>A0ABR3SI25_9PEZI</name>
<dbReference type="Proteomes" id="UP001521116">
    <property type="component" value="Unassembled WGS sequence"/>
</dbReference>
<keyword evidence="5" id="KW-0560">Oxidoreductase</keyword>
<evidence type="ECO:0000259" key="8">
    <source>
        <dbReference type="Pfam" id="PF04444"/>
    </source>
</evidence>
<comment type="similarity">
    <text evidence="2">Belongs to the intradiol ring-cleavage dioxygenase family.</text>
</comment>
<comment type="caution">
    <text evidence="9">The sequence shown here is derived from an EMBL/GenBank/DDBJ whole genome shotgun (WGS) entry which is preliminary data.</text>
</comment>
<gene>
    <name evidence="9" type="ORF">SLS56_009192</name>
</gene>
<evidence type="ECO:0000256" key="1">
    <source>
        <dbReference type="ARBA" id="ARBA00001965"/>
    </source>
</evidence>
<dbReference type="Pfam" id="PF00775">
    <property type="entry name" value="Dioxygenase_C"/>
    <property type="match status" value="1"/>
</dbReference>
<feature type="domain" description="Catechol dioxygenase N-terminal" evidence="8">
    <location>
        <begin position="34"/>
        <end position="104"/>
    </location>
</feature>
<evidence type="ECO:0000256" key="4">
    <source>
        <dbReference type="ARBA" id="ARBA00022964"/>
    </source>
</evidence>
<dbReference type="SUPFAM" id="SSF49482">
    <property type="entry name" value="Aromatic compound dioxygenase"/>
    <property type="match status" value="1"/>
</dbReference>
<sequence length="302" mass="33900">MAANGTNGAAKATHRFDPNFTQNVINATGPKATPRIRQVIGSAIQHLHDWARENEITVDEWMQGLELINEAGRMSNDRRNEGQLVCDILGFESLVDEITYKLASEAADQPTATAILGPFWRKDAPQYPMGGTIVRGKEAEEGDTAWMHGRVLDFTTGKPIVNAELDVWHTAPNGLYEQQDPDQPDFNLRGRFTTGPDGEYNFYCLRPVSYPIPYDGPAGKLLQALDRHPMRPAHIHFIVSAPGYKPIVTQVFDRRDKHIEDDSVFAVKESLIIDFNPRQGDPKADFEVSYDFRLASYDEAQK</sequence>